<comment type="caution">
    <text evidence="2">The sequence shown here is derived from an EMBL/GenBank/DDBJ whole genome shotgun (WGS) entry which is preliminary data.</text>
</comment>
<proteinExistence type="predicted"/>
<dbReference type="EMBL" id="BLPF01000001">
    <property type="protein sequence ID" value="GFJ79126.1"/>
    <property type="molecule type" value="Genomic_DNA"/>
</dbReference>
<dbReference type="RefSeq" id="WP_173056742.1">
    <property type="nucleotide sequence ID" value="NZ_BAABGO010000001.1"/>
</dbReference>
<dbReference type="Proteomes" id="UP000482800">
    <property type="component" value="Unassembled WGS sequence"/>
</dbReference>
<evidence type="ECO:0000256" key="1">
    <source>
        <dbReference type="SAM" id="MobiDB-lite"/>
    </source>
</evidence>
<gene>
    <name evidence="2" type="ORF">Phou_033060</name>
</gene>
<reference evidence="2 3" key="2">
    <citation type="submission" date="2020-03" db="EMBL/GenBank/DDBJ databases">
        <authorList>
            <person name="Ichikawa N."/>
            <person name="Kimura A."/>
            <person name="Kitahashi Y."/>
            <person name="Uohara A."/>
        </authorList>
    </citation>
    <scope>NUCLEOTIDE SEQUENCE [LARGE SCALE GENOMIC DNA]</scope>
    <source>
        <strain evidence="2 3">NBRC 108639</strain>
    </source>
</reference>
<protein>
    <submittedName>
        <fullName evidence="2">Uncharacterized protein</fullName>
    </submittedName>
</protein>
<feature type="region of interest" description="Disordered" evidence="1">
    <location>
        <begin position="1"/>
        <end position="28"/>
    </location>
</feature>
<name>A0A6V8KAZ2_9ACTN</name>
<dbReference type="AlphaFoldDB" id="A0A6V8KAZ2"/>
<sequence length="433" mass="46847">MPVSRKRKKKSQSGRRSQRQPAGPPQIRASQADALSELFAYRSQLGEHRAVLAGTEARAMIEALVAAAPGWSDDDLEDHVCLRYGAAMAQYDAGAVEDVVNPDDLVRALLTAIDQRLHQSAEAGTDVAVLRRLLTVLAGVLPSPLSESTRALVAKHLGTHAARQAGRGRAVTGPVLWAHDVYGTRWAVVAPFSSVAGPDRWYLWDVDTCGYEIVTMHSGFHPTVESAVTAWRESVGHAAAGAAALTVVDNAETLGALLLRGDVEGLRVGGEDQEQYAEFLRSRRLGRTVRDAVGKTRGQPSVRLTADEAREGFAQRLRQLGHHDGSDEGPAGADDLAAELADSWSPGDHPTLYPFCSPHKVAVAVLHLRDFYKDEFAAELVAVLPEWIRFLAEHTAMAAELTERCLAYASGELQFPGILDDHGRPNPMARVTE</sequence>
<accession>A0A6V8KAZ2</accession>
<reference evidence="2 3" key="1">
    <citation type="submission" date="2020-03" db="EMBL/GenBank/DDBJ databases">
        <title>Whole genome shotgun sequence of Phytohabitans houttuyneae NBRC 108639.</title>
        <authorList>
            <person name="Komaki H."/>
            <person name="Tamura T."/>
        </authorList>
    </citation>
    <scope>NUCLEOTIDE SEQUENCE [LARGE SCALE GENOMIC DNA]</scope>
    <source>
        <strain evidence="2 3">NBRC 108639</strain>
    </source>
</reference>
<feature type="compositionally biased region" description="Basic residues" evidence="1">
    <location>
        <begin position="1"/>
        <end position="18"/>
    </location>
</feature>
<organism evidence="2 3">
    <name type="scientific">Phytohabitans houttuyneae</name>
    <dbReference type="NCBI Taxonomy" id="1076126"/>
    <lineage>
        <taxon>Bacteria</taxon>
        <taxon>Bacillati</taxon>
        <taxon>Actinomycetota</taxon>
        <taxon>Actinomycetes</taxon>
        <taxon>Micromonosporales</taxon>
        <taxon>Micromonosporaceae</taxon>
    </lineage>
</organism>
<keyword evidence="3" id="KW-1185">Reference proteome</keyword>
<evidence type="ECO:0000313" key="3">
    <source>
        <dbReference type="Proteomes" id="UP000482800"/>
    </source>
</evidence>
<evidence type="ECO:0000313" key="2">
    <source>
        <dbReference type="EMBL" id="GFJ79126.1"/>
    </source>
</evidence>